<gene>
    <name evidence="4" type="ORF">GOP47_0000560</name>
</gene>
<accession>A0A9D4VD81</accession>
<name>A0A9D4VD81_ADICA</name>
<reference evidence="4" key="1">
    <citation type="submission" date="2021-01" db="EMBL/GenBank/DDBJ databases">
        <title>Adiantum capillus-veneris genome.</title>
        <authorList>
            <person name="Fang Y."/>
            <person name="Liao Q."/>
        </authorList>
    </citation>
    <scope>NUCLEOTIDE SEQUENCE</scope>
    <source>
        <strain evidence="4">H3</strain>
        <tissue evidence="4">Leaf</tissue>
    </source>
</reference>
<dbReference type="PANTHER" id="PTHR21032">
    <property type="entry name" value="G PATCH DOMAIN-CONTAINING PROTEIN 11"/>
    <property type="match status" value="1"/>
</dbReference>
<dbReference type="Proteomes" id="UP000886520">
    <property type="component" value="Chromosome 1"/>
</dbReference>
<dbReference type="InterPro" id="IPR000467">
    <property type="entry name" value="G_patch_dom"/>
</dbReference>
<organism evidence="4 5">
    <name type="scientific">Adiantum capillus-veneris</name>
    <name type="common">Maidenhair fern</name>
    <dbReference type="NCBI Taxonomy" id="13818"/>
    <lineage>
        <taxon>Eukaryota</taxon>
        <taxon>Viridiplantae</taxon>
        <taxon>Streptophyta</taxon>
        <taxon>Embryophyta</taxon>
        <taxon>Tracheophyta</taxon>
        <taxon>Polypodiopsida</taxon>
        <taxon>Polypodiidae</taxon>
        <taxon>Polypodiales</taxon>
        <taxon>Pteridineae</taxon>
        <taxon>Pteridaceae</taxon>
        <taxon>Vittarioideae</taxon>
        <taxon>Adiantum</taxon>
    </lineage>
</organism>
<proteinExistence type="predicted"/>
<keyword evidence="1" id="KW-0175">Coiled coil</keyword>
<dbReference type="InterPro" id="IPR039249">
    <property type="entry name" value="GPATCH11"/>
</dbReference>
<feature type="coiled-coil region" evidence="1">
    <location>
        <begin position="114"/>
        <end position="141"/>
    </location>
</feature>
<protein>
    <recommendedName>
        <fullName evidence="3">G-patch domain-containing protein</fullName>
    </recommendedName>
</protein>
<sequence>MANNDDDDYMGDLSRFLQPHELLPSVDNHVQKRSFDTSELSKQQRKKLRLAQQQKEEDQNRSEGLGSAISSSNKGFKMMQQMGYKPGIALGKHGQGSLEPINVDVKRSRSGLGRDHVEKAQEQLKAKLAEFKHDMEKRKQAELKSEFQERRKTSWKGRKIVRDYIKAQTALQHLEDVQSSVELGQSHKIAMLESTELKNVSNENIEESVDNEDESEEEIELQDLQDLLQRLRSEYLYCLYCGCQYEFSKIPLQKQLSTSGEA</sequence>
<dbReference type="PROSITE" id="PS50174">
    <property type="entry name" value="G_PATCH"/>
    <property type="match status" value="1"/>
</dbReference>
<dbReference type="GO" id="GO:0003676">
    <property type="term" value="F:nucleic acid binding"/>
    <property type="evidence" value="ECO:0007669"/>
    <property type="project" value="InterPro"/>
</dbReference>
<dbReference type="SMART" id="SM00443">
    <property type="entry name" value="G_patch"/>
    <property type="match status" value="1"/>
</dbReference>
<dbReference type="InterPro" id="IPR025239">
    <property type="entry name" value="DUF4187"/>
</dbReference>
<dbReference type="OrthoDB" id="786951at2759"/>
<feature type="domain" description="G-patch" evidence="3">
    <location>
        <begin position="71"/>
        <end position="117"/>
    </location>
</feature>
<evidence type="ECO:0000256" key="2">
    <source>
        <dbReference type="SAM" id="MobiDB-lite"/>
    </source>
</evidence>
<dbReference type="GO" id="GO:0000776">
    <property type="term" value="C:kinetochore"/>
    <property type="evidence" value="ECO:0007669"/>
    <property type="project" value="TreeGrafter"/>
</dbReference>
<feature type="coiled-coil region" evidence="1">
    <location>
        <begin position="202"/>
        <end position="234"/>
    </location>
</feature>
<evidence type="ECO:0000313" key="5">
    <source>
        <dbReference type="Proteomes" id="UP000886520"/>
    </source>
</evidence>
<dbReference type="AlphaFoldDB" id="A0A9D4VD81"/>
<dbReference type="Pfam" id="PF01585">
    <property type="entry name" value="G-patch"/>
    <property type="match status" value="1"/>
</dbReference>
<keyword evidence="5" id="KW-1185">Reference proteome</keyword>
<evidence type="ECO:0000256" key="1">
    <source>
        <dbReference type="SAM" id="Coils"/>
    </source>
</evidence>
<evidence type="ECO:0000313" key="4">
    <source>
        <dbReference type="EMBL" id="KAI5084391.1"/>
    </source>
</evidence>
<dbReference type="PANTHER" id="PTHR21032:SF0">
    <property type="entry name" value="G PATCH DOMAIN-CONTAINING PROTEIN 11"/>
    <property type="match status" value="1"/>
</dbReference>
<feature type="region of interest" description="Disordered" evidence="2">
    <location>
        <begin position="20"/>
        <end position="74"/>
    </location>
</feature>
<evidence type="ECO:0000259" key="3">
    <source>
        <dbReference type="PROSITE" id="PS50174"/>
    </source>
</evidence>
<dbReference type="EMBL" id="JABFUD020000001">
    <property type="protein sequence ID" value="KAI5084391.1"/>
    <property type="molecule type" value="Genomic_DNA"/>
</dbReference>
<comment type="caution">
    <text evidence="4">The sequence shown here is derived from an EMBL/GenBank/DDBJ whole genome shotgun (WGS) entry which is preliminary data.</text>
</comment>
<dbReference type="Pfam" id="PF13821">
    <property type="entry name" value="DUF4187"/>
    <property type="match status" value="1"/>
</dbReference>